<dbReference type="GO" id="GO:0004657">
    <property type="term" value="F:proline dehydrogenase activity"/>
    <property type="evidence" value="ECO:0007669"/>
    <property type="project" value="UniProtKB-EC"/>
</dbReference>
<evidence type="ECO:0000256" key="1">
    <source>
        <dbReference type="ARBA" id="ARBA00001974"/>
    </source>
</evidence>
<evidence type="ECO:0000313" key="11">
    <source>
        <dbReference type="EMBL" id="GAB0202386.1"/>
    </source>
</evidence>
<dbReference type="PANTHER" id="PTHR13914">
    <property type="entry name" value="PROLINE OXIDASE"/>
    <property type="match status" value="1"/>
</dbReference>
<evidence type="ECO:0000256" key="9">
    <source>
        <dbReference type="RuleBase" id="RU364054"/>
    </source>
</evidence>
<comment type="cofactor">
    <cofactor evidence="1 9">
        <name>FAD</name>
        <dbReference type="ChEBI" id="CHEBI:57692"/>
    </cofactor>
</comment>
<evidence type="ECO:0000256" key="2">
    <source>
        <dbReference type="ARBA" id="ARBA00005869"/>
    </source>
</evidence>
<dbReference type="AlphaFoldDB" id="A0ABC9XYA0"/>
<comment type="catalytic activity">
    <reaction evidence="7">
        <text>trans-4-hydroxy-L-proline + a quinone = (3R,5S)-1-pyrroline-3-hydroxy-5-carboxylate + a quinol + H(+)</text>
        <dbReference type="Rhea" id="RHEA:52512"/>
        <dbReference type="ChEBI" id="CHEBI:15378"/>
        <dbReference type="ChEBI" id="CHEBI:24646"/>
        <dbReference type="ChEBI" id="CHEBI:58375"/>
        <dbReference type="ChEBI" id="CHEBI:62612"/>
        <dbReference type="ChEBI" id="CHEBI:132124"/>
        <dbReference type="EC" id="1.5.5.3"/>
    </reaction>
</comment>
<evidence type="ECO:0000256" key="5">
    <source>
        <dbReference type="ARBA" id="ARBA00023002"/>
    </source>
</evidence>
<accession>A0ABC9XYA0</accession>
<name>A0ABC9XYA0_GRUJA</name>
<evidence type="ECO:0000256" key="4">
    <source>
        <dbReference type="ARBA" id="ARBA00022827"/>
    </source>
</evidence>
<gene>
    <name evidence="11" type="ORF">GRJ2_002704200</name>
</gene>
<dbReference type="Gene3D" id="3.20.20.220">
    <property type="match status" value="1"/>
</dbReference>
<dbReference type="PANTHER" id="PTHR13914:SF29">
    <property type="entry name" value="HYDROXYPROLINE DEHYDROGENASE"/>
    <property type="match status" value="1"/>
</dbReference>
<dbReference type="EMBL" id="BAAFJT010000039">
    <property type="protein sequence ID" value="GAB0202386.1"/>
    <property type="molecule type" value="Genomic_DNA"/>
</dbReference>
<dbReference type="InterPro" id="IPR002872">
    <property type="entry name" value="Proline_DH_dom"/>
</dbReference>
<evidence type="ECO:0000256" key="8">
    <source>
        <dbReference type="ARBA" id="ARBA00048779"/>
    </source>
</evidence>
<comment type="catalytic activity">
    <reaction evidence="8 9">
        <text>L-proline + a quinone = (S)-1-pyrroline-5-carboxylate + a quinol + H(+)</text>
        <dbReference type="Rhea" id="RHEA:23784"/>
        <dbReference type="ChEBI" id="CHEBI:15378"/>
        <dbReference type="ChEBI" id="CHEBI:17388"/>
        <dbReference type="ChEBI" id="CHEBI:24646"/>
        <dbReference type="ChEBI" id="CHEBI:60039"/>
        <dbReference type="ChEBI" id="CHEBI:132124"/>
        <dbReference type="EC" id="1.5.5.2"/>
    </reaction>
</comment>
<sequence>MLAVPIEEDVGQEKDGYAECLELALGLAAQDGDDVGVMVATHNEASVLQATQRMEELGIPRQGGGVCFGQLLGMCDHVSLALGEAGYAVYKSMPYGTAEATLPYLARRARENQAVMEGARRERGLLAHELRRRLLRRP</sequence>
<dbReference type="InterPro" id="IPR015659">
    <property type="entry name" value="Proline_oxidase"/>
</dbReference>
<proteinExistence type="inferred from homology"/>
<comment type="caution">
    <text evidence="11">The sequence shown here is derived from an EMBL/GenBank/DDBJ whole genome shotgun (WGS) entry which is preliminary data.</text>
</comment>
<dbReference type="EC" id="1.5.5.2" evidence="9"/>
<keyword evidence="5 9" id="KW-0560">Oxidoreductase</keyword>
<keyword evidence="3 9" id="KW-0285">Flavoprotein</keyword>
<keyword evidence="4 9" id="KW-0274">FAD</keyword>
<dbReference type="GO" id="GO:0006560">
    <property type="term" value="P:proline metabolic process"/>
    <property type="evidence" value="ECO:0007669"/>
    <property type="project" value="UniProtKB-KW"/>
</dbReference>
<keyword evidence="6 9" id="KW-0642">Proline metabolism</keyword>
<protein>
    <recommendedName>
        <fullName evidence="9">Proline dehydrogenase</fullName>
        <ecNumber evidence="9">1.5.5.2</ecNumber>
    </recommendedName>
</protein>
<keyword evidence="12" id="KW-1185">Reference proteome</keyword>
<dbReference type="Pfam" id="PF01619">
    <property type="entry name" value="Pro_dh"/>
    <property type="match status" value="1"/>
</dbReference>
<dbReference type="SUPFAM" id="SSF51730">
    <property type="entry name" value="FAD-linked oxidoreductase"/>
    <property type="match status" value="1"/>
</dbReference>
<dbReference type="InterPro" id="IPR029041">
    <property type="entry name" value="FAD-linked_oxidoreductase-like"/>
</dbReference>
<evidence type="ECO:0000256" key="7">
    <source>
        <dbReference type="ARBA" id="ARBA00048242"/>
    </source>
</evidence>
<reference evidence="11 12" key="1">
    <citation type="submission" date="2024-06" db="EMBL/GenBank/DDBJ databases">
        <title>The draft genome of Grus japonensis, version 3.</title>
        <authorList>
            <person name="Nabeshima K."/>
            <person name="Suzuki S."/>
            <person name="Onuma M."/>
        </authorList>
    </citation>
    <scope>NUCLEOTIDE SEQUENCE [LARGE SCALE GENOMIC DNA]</scope>
    <source>
        <strain evidence="11 12">451A</strain>
    </source>
</reference>
<comment type="function">
    <text evidence="9">Converts proline to delta-1-pyrroline-5-carboxylate.</text>
</comment>
<dbReference type="Proteomes" id="UP001623348">
    <property type="component" value="Unassembled WGS sequence"/>
</dbReference>
<organism evidence="11 12">
    <name type="scientific">Grus japonensis</name>
    <name type="common">Japanese crane</name>
    <name type="synonym">Red-crowned crane</name>
    <dbReference type="NCBI Taxonomy" id="30415"/>
    <lineage>
        <taxon>Eukaryota</taxon>
        <taxon>Metazoa</taxon>
        <taxon>Chordata</taxon>
        <taxon>Craniata</taxon>
        <taxon>Vertebrata</taxon>
        <taxon>Euteleostomi</taxon>
        <taxon>Archelosauria</taxon>
        <taxon>Archosauria</taxon>
        <taxon>Dinosauria</taxon>
        <taxon>Saurischia</taxon>
        <taxon>Theropoda</taxon>
        <taxon>Coelurosauria</taxon>
        <taxon>Aves</taxon>
        <taxon>Neognathae</taxon>
        <taxon>Neoaves</taxon>
        <taxon>Gruiformes</taxon>
        <taxon>Gruidae</taxon>
        <taxon>Grus</taxon>
    </lineage>
</organism>
<feature type="domain" description="Proline dehydrogenase" evidence="10">
    <location>
        <begin position="4"/>
        <end position="117"/>
    </location>
</feature>
<evidence type="ECO:0000259" key="10">
    <source>
        <dbReference type="Pfam" id="PF01619"/>
    </source>
</evidence>
<evidence type="ECO:0000313" key="12">
    <source>
        <dbReference type="Proteomes" id="UP001623348"/>
    </source>
</evidence>
<evidence type="ECO:0000256" key="3">
    <source>
        <dbReference type="ARBA" id="ARBA00022630"/>
    </source>
</evidence>
<evidence type="ECO:0000256" key="6">
    <source>
        <dbReference type="ARBA" id="ARBA00023062"/>
    </source>
</evidence>
<comment type="similarity">
    <text evidence="2 9">Belongs to the proline oxidase family.</text>
</comment>